<dbReference type="InterPro" id="IPR036034">
    <property type="entry name" value="PDZ_sf"/>
</dbReference>
<keyword evidence="7" id="KW-0732">Signal</keyword>
<evidence type="ECO:0000256" key="4">
    <source>
        <dbReference type="ARBA" id="ARBA00013035"/>
    </source>
</evidence>
<feature type="binding site" evidence="15">
    <location>
        <position position="186"/>
    </location>
    <ligand>
        <name>substrate</name>
    </ligand>
</feature>
<accession>W9H5E2</accession>
<dbReference type="RefSeq" id="WP_425423718.1">
    <property type="nucleotide sequence ID" value="NZ_AVFL01000004.1"/>
</dbReference>
<dbReference type="InterPro" id="IPR001478">
    <property type="entry name" value="PDZ"/>
</dbReference>
<sequence length="527" mass="55638">MTNSGQRNAAATAGRNPRAPVGEASSGVPARSRWLEPAFKLIAGLPVIAALLFASPDVAHAQGRSNAPESFADLAQKLLPAVVNISTTQNIPERRGAGPRPGPEMPQFPPGSPFEEFFRDFFDRQGREQNAPPRRSTSLGSGFVIDASGFVVTNNHVIQDADEITVILQDDTNIKAELVGRDTKTDLALLRIKTDKKLTAVPFGDSDSMRVGDWVLAIGNPFGLGGTVTAGIISARARDINAGPYDDFLQTDASINRGNSGGPMFNMKGEVIGINTAIFSPSGGSVGIGFAIPSTLARSVVAQLKDFGRTRRGWLGVRIQGVTPEIAESLGLRSATGALVASVTPNGPAAEAGIQAGDVILTFDGKEVNEMRRLPRVVAETAVDESVPVKLWRRGQQQTVQVKVGELEAAEESGAVAAIPDEATPTEPETVEALGLKLTGITPELRQQFDLNEQLKGVLVTEVAGNSGAAEKGLRPGDVIVEVAQEEVSTPQDVAAKVKAAKDANRKTVLLLIDRQGDLRFVALNVS</sequence>
<dbReference type="GO" id="GO:0004252">
    <property type="term" value="F:serine-type endopeptidase activity"/>
    <property type="evidence" value="ECO:0007669"/>
    <property type="project" value="InterPro"/>
</dbReference>
<dbReference type="SMART" id="SM00228">
    <property type="entry name" value="PDZ"/>
    <property type="match status" value="2"/>
</dbReference>
<organism evidence="18 19">
    <name type="scientific">Skermanella stibiiresistens SB22</name>
    <dbReference type="NCBI Taxonomy" id="1385369"/>
    <lineage>
        <taxon>Bacteria</taxon>
        <taxon>Pseudomonadati</taxon>
        <taxon>Pseudomonadota</taxon>
        <taxon>Alphaproteobacteria</taxon>
        <taxon>Rhodospirillales</taxon>
        <taxon>Azospirillaceae</taxon>
        <taxon>Skermanella</taxon>
    </lineage>
</organism>
<keyword evidence="11" id="KW-0720">Serine protease</keyword>
<dbReference type="STRING" id="1385369.N825_28545"/>
<keyword evidence="12" id="KW-0346">Stress response</keyword>
<feature type="binding site" evidence="15">
    <location>
        <position position="156"/>
    </location>
    <ligand>
        <name>substrate</name>
    </ligand>
</feature>
<dbReference type="Gene3D" id="2.30.42.60">
    <property type="match status" value="1"/>
</dbReference>
<dbReference type="Pfam" id="PF17820">
    <property type="entry name" value="PDZ_6"/>
    <property type="match status" value="1"/>
</dbReference>
<evidence type="ECO:0000256" key="5">
    <source>
        <dbReference type="ARBA" id="ARBA00013958"/>
    </source>
</evidence>
<evidence type="ECO:0000256" key="13">
    <source>
        <dbReference type="ARBA" id="ARBA00032850"/>
    </source>
</evidence>
<comment type="subcellular location">
    <subcellularLocation>
        <location evidence="2">Periplasm</location>
    </subcellularLocation>
</comment>
<dbReference type="InterPro" id="IPR009003">
    <property type="entry name" value="Peptidase_S1_PA"/>
</dbReference>
<dbReference type="Gene3D" id="2.30.42.10">
    <property type="match status" value="1"/>
</dbReference>
<gene>
    <name evidence="18" type="ORF">N825_28545</name>
</gene>
<keyword evidence="19" id="KW-1185">Reference proteome</keyword>
<dbReference type="PRINTS" id="PR00834">
    <property type="entry name" value="PROTEASES2C"/>
</dbReference>
<dbReference type="GO" id="GO:0042597">
    <property type="term" value="C:periplasmic space"/>
    <property type="evidence" value="ECO:0007669"/>
    <property type="project" value="UniProtKB-SubCell"/>
</dbReference>
<evidence type="ECO:0000256" key="12">
    <source>
        <dbReference type="ARBA" id="ARBA00023016"/>
    </source>
</evidence>
<dbReference type="SUPFAM" id="SSF50494">
    <property type="entry name" value="Trypsin-like serine proteases"/>
    <property type="match status" value="1"/>
</dbReference>
<keyword evidence="9" id="KW-0574">Periplasm</keyword>
<dbReference type="PANTHER" id="PTHR22939">
    <property type="entry name" value="SERINE PROTEASE FAMILY S1C HTRA-RELATED"/>
    <property type="match status" value="1"/>
</dbReference>
<dbReference type="Proteomes" id="UP000019486">
    <property type="component" value="Unassembled WGS sequence"/>
</dbReference>
<feature type="active site" description="Charge relay system" evidence="14">
    <location>
        <position position="260"/>
    </location>
</feature>
<proteinExistence type="inferred from homology"/>
<dbReference type="Gene3D" id="2.40.10.120">
    <property type="match status" value="1"/>
</dbReference>
<evidence type="ECO:0000256" key="2">
    <source>
        <dbReference type="ARBA" id="ARBA00004418"/>
    </source>
</evidence>
<evidence type="ECO:0000256" key="11">
    <source>
        <dbReference type="ARBA" id="ARBA00022825"/>
    </source>
</evidence>
<dbReference type="EC" id="3.4.21.107" evidence="4"/>
<feature type="region of interest" description="Disordered" evidence="16">
    <location>
        <begin position="1"/>
        <end position="29"/>
    </location>
</feature>
<feature type="region of interest" description="Disordered" evidence="16">
    <location>
        <begin position="88"/>
        <end position="107"/>
    </location>
</feature>
<evidence type="ECO:0000259" key="17">
    <source>
        <dbReference type="PROSITE" id="PS50106"/>
    </source>
</evidence>
<dbReference type="PANTHER" id="PTHR22939:SF130">
    <property type="entry name" value="PERIPLASMIC SERINE ENDOPROTEASE DEGP-LIKE-RELATED"/>
    <property type="match status" value="1"/>
</dbReference>
<evidence type="ECO:0000313" key="18">
    <source>
        <dbReference type="EMBL" id="EWY41455.1"/>
    </source>
</evidence>
<dbReference type="InterPro" id="IPR041489">
    <property type="entry name" value="PDZ_6"/>
</dbReference>
<evidence type="ECO:0000256" key="10">
    <source>
        <dbReference type="ARBA" id="ARBA00022801"/>
    </source>
</evidence>
<evidence type="ECO:0000256" key="3">
    <source>
        <dbReference type="ARBA" id="ARBA00010541"/>
    </source>
</evidence>
<dbReference type="Pfam" id="PF13180">
    <property type="entry name" value="PDZ_2"/>
    <property type="match status" value="1"/>
</dbReference>
<evidence type="ECO:0000256" key="7">
    <source>
        <dbReference type="ARBA" id="ARBA00022729"/>
    </source>
</evidence>
<comment type="catalytic activity">
    <reaction evidence="1">
        <text>Acts on substrates that are at least partially unfolded. The cleavage site P1 residue is normally between a pair of hydrophobic residues, such as Val-|-Val.</text>
        <dbReference type="EC" id="3.4.21.107"/>
    </reaction>
</comment>
<evidence type="ECO:0000256" key="15">
    <source>
        <dbReference type="PIRSR" id="PIRSR611782-2"/>
    </source>
</evidence>
<dbReference type="Pfam" id="PF13365">
    <property type="entry name" value="Trypsin_2"/>
    <property type="match status" value="1"/>
</dbReference>
<evidence type="ECO:0000256" key="9">
    <source>
        <dbReference type="ARBA" id="ARBA00022764"/>
    </source>
</evidence>
<protein>
    <recommendedName>
        <fullName evidence="5">Probable periplasmic serine endoprotease DegP-like</fullName>
        <ecNumber evidence="4">3.4.21.107</ecNumber>
    </recommendedName>
    <alternativeName>
        <fullName evidence="13">Protease Do</fullName>
    </alternativeName>
</protein>
<dbReference type="PROSITE" id="PS50106">
    <property type="entry name" value="PDZ"/>
    <property type="match status" value="2"/>
</dbReference>
<name>W9H5E2_9PROT</name>
<reference evidence="18 19" key="1">
    <citation type="submission" date="2013-08" db="EMBL/GenBank/DDBJ databases">
        <title>The genome sequence of Skermanella stibiiresistens.</title>
        <authorList>
            <person name="Zhu W."/>
            <person name="Wang G."/>
        </authorList>
    </citation>
    <scope>NUCLEOTIDE SEQUENCE [LARGE SCALE GENOMIC DNA]</scope>
    <source>
        <strain evidence="18 19">SB22</strain>
    </source>
</reference>
<feature type="active site" description="Charge relay system" evidence="14">
    <location>
        <position position="186"/>
    </location>
</feature>
<keyword evidence="8" id="KW-0677">Repeat</keyword>
<dbReference type="PATRIC" id="fig|1385369.3.peg.1651"/>
<dbReference type="CDD" id="cd10839">
    <property type="entry name" value="cpPDZ1_DegP-like"/>
    <property type="match status" value="1"/>
</dbReference>
<dbReference type="AlphaFoldDB" id="W9H5E2"/>
<evidence type="ECO:0000256" key="6">
    <source>
        <dbReference type="ARBA" id="ARBA00022670"/>
    </source>
</evidence>
<dbReference type="FunFam" id="2.40.10.120:FF:000007">
    <property type="entry name" value="Periplasmic serine endoprotease DegP-like"/>
    <property type="match status" value="1"/>
</dbReference>
<comment type="similarity">
    <text evidence="3">Belongs to the peptidase S1C family.</text>
</comment>
<dbReference type="NCBIfam" id="TIGR02037">
    <property type="entry name" value="degP_htrA_DO"/>
    <property type="match status" value="1"/>
</dbReference>
<dbReference type="InterPro" id="IPR001940">
    <property type="entry name" value="Peptidase_S1C"/>
</dbReference>
<dbReference type="SUPFAM" id="SSF50156">
    <property type="entry name" value="PDZ domain-like"/>
    <property type="match status" value="2"/>
</dbReference>
<dbReference type="InterPro" id="IPR011782">
    <property type="entry name" value="Pept_S1C_Do"/>
</dbReference>
<evidence type="ECO:0000256" key="14">
    <source>
        <dbReference type="PIRSR" id="PIRSR611782-1"/>
    </source>
</evidence>
<dbReference type="GO" id="GO:0006508">
    <property type="term" value="P:proteolysis"/>
    <property type="evidence" value="ECO:0007669"/>
    <property type="project" value="UniProtKB-KW"/>
</dbReference>
<evidence type="ECO:0000313" key="19">
    <source>
        <dbReference type="Proteomes" id="UP000019486"/>
    </source>
</evidence>
<keyword evidence="6 18" id="KW-0645">Protease</keyword>
<comment type="caution">
    <text evidence="18">The sequence shown here is derived from an EMBL/GenBank/DDBJ whole genome shotgun (WGS) entry which is preliminary data.</text>
</comment>
<evidence type="ECO:0000256" key="1">
    <source>
        <dbReference type="ARBA" id="ARBA00001772"/>
    </source>
</evidence>
<keyword evidence="10" id="KW-0378">Hydrolase</keyword>
<feature type="domain" description="PDZ" evidence="17">
    <location>
        <begin position="304"/>
        <end position="371"/>
    </location>
</feature>
<feature type="binding site" evidence="15">
    <location>
        <begin position="258"/>
        <end position="260"/>
    </location>
    <ligand>
        <name>substrate</name>
    </ligand>
</feature>
<evidence type="ECO:0000256" key="16">
    <source>
        <dbReference type="SAM" id="MobiDB-lite"/>
    </source>
</evidence>
<feature type="active site" description="Charge relay system" evidence="14">
    <location>
        <position position="156"/>
    </location>
</feature>
<feature type="domain" description="PDZ" evidence="17">
    <location>
        <begin position="434"/>
        <end position="516"/>
    </location>
</feature>
<evidence type="ECO:0000256" key="8">
    <source>
        <dbReference type="ARBA" id="ARBA00022737"/>
    </source>
</evidence>
<dbReference type="EMBL" id="AVFL01000004">
    <property type="protein sequence ID" value="EWY41455.1"/>
    <property type="molecule type" value="Genomic_DNA"/>
</dbReference>